<evidence type="ECO:0000256" key="10">
    <source>
        <dbReference type="ARBA" id="ARBA00023180"/>
    </source>
</evidence>
<dbReference type="AlphaFoldDB" id="A0A8C5PWP9"/>
<evidence type="ECO:0000256" key="5">
    <source>
        <dbReference type="ARBA" id="ARBA00022536"/>
    </source>
</evidence>
<dbReference type="InterPro" id="IPR000152">
    <property type="entry name" value="EGF-type_Asp/Asn_hydroxyl_site"/>
</dbReference>
<dbReference type="FunFam" id="2.10.25.10:FF:000014">
    <property type="entry name" value="Latent-transforming growth factor beta-binding protein 3"/>
    <property type="match status" value="1"/>
</dbReference>
<keyword evidence="4" id="KW-0272">Extracellular matrix</keyword>
<dbReference type="GO" id="GO:0005509">
    <property type="term" value="F:calcium ion binding"/>
    <property type="evidence" value="ECO:0007669"/>
    <property type="project" value="InterPro"/>
</dbReference>
<dbReference type="Gene3D" id="2.10.25.10">
    <property type="entry name" value="Laminin"/>
    <property type="match status" value="5"/>
</dbReference>
<comment type="caution">
    <text evidence="11">Lacks conserved residue(s) required for the propagation of feature annotation.</text>
</comment>
<dbReference type="OrthoDB" id="4062651at2759"/>
<dbReference type="InterPro" id="IPR009030">
    <property type="entry name" value="Growth_fac_rcpt_cys_sf"/>
</dbReference>
<evidence type="ECO:0000313" key="15">
    <source>
        <dbReference type="Proteomes" id="UP000694569"/>
    </source>
</evidence>
<dbReference type="FunFam" id="2.10.25.10:FF:000201">
    <property type="entry name" value="EGF-containing fibulin-like extracellular matrix protein 2"/>
    <property type="match status" value="1"/>
</dbReference>
<keyword evidence="6 12" id="KW-0732">Signal</keyword>
<comment type="subcellular location">
    <subcellularLocation>
        <location evidence="1">Secreted</location>
        <location evidence="1">Extracellular space</location>
        <location evidence="1">Extracellular matrix</location>
    </subcellularLocation>
</comment>
<protein>
    <submittedName>
        <fullName evidence="14">EGF containing fibulin extracellular matrix protein 1</fullName>
    </submittedName>
</protein>
<dbReference type="Pfam" id="PF22914">
    <property type="entry name" value="Fibulin_C"/>
    <property type="match status" value="1"/>
</dbReference>
<dbReference type="FunFam" id="2.10.25.10:FF:000418">
    <property type="entry name" value="EGF-containing fibulin-like extracellular matrix protein 1"/>
    <property type="match status" value="1"/>
</dbReference>
<dbReference type="Pfam" id="PF12662">
    <property type="entry name" value="cEGF"/>
    <property type="match status" value="1"/>
</dbReference>
<feature type="domain" description="EGF-like" evidence="13">
    <location>
        <begin position="277"/>
        <end position="316"/>
    </location>
</feature>
<dbReference type="InterPro" id="IPR049883">
    <property type="entry name" value="NOTCH1_EGF-like"/>
</dbReference>
<dbReference type="PROSITE" id="PS00010">
    <property type="entry name" value="ASX_HYDROXYL"/>
    <property type="match status" value="4"/>
</dbReference>
<organism evidence="14 15">
    <name type="scientific">Leptobrachium leishanense</name>
    <name type="common">Leishan spiny toad</name>
    <dbReference type="NCBI Taxonomy" id="445787"/>
    <lineage>
        <taxon>Eukaryota</taxon>
        <taxon>Metazoa</taxon>
        <taxon>Chordata</taxon>
        <taxon>Craniata</taxon>
        <taxon>Vertebrata</taxon>
        <taxon>Euteleostomi</taxon>
        <taxon>Amphibia</taxon>
        <taxon>Batrachia</taxon>
        <taxon>Anura</taxon>
        <taxon>Pelobatoidea</taxon>
        <taxon>Megophryidae</taxon>
        <taxon>Leptobrachium</taxon>
    </lineage>
</organism>
<evidence type="ECO:0000313" key="14">
    <source>
        <dbReference type="Ensembl" id="ENSLLEP00000028711.1"/>
    </source>
</evidence>
<feature type="disulfide bond" evidence="11">
    <location>
        <begin position="201"/>
        <end position="211"/>
    </location>
</feature>
<evidence type="ECO:0000256" key="12">
    <source>
        <dbReference type="SAM" id="SignalP"/>
    </source>
</evidence>
<dbReference type="PANTHER" id="PTHR24050:SF27">
    <property type="entry name" value="FIBRILLIN-1"/>
    <property type="match status" value="1"/>
</dbReference>
<name>A0A8C5PWP9_9ANUR</name>
<dbReference type="SMART" id="SM00181">
    <property type="entry name" value="EGF"/>
    <property type="match status" value="5"/>
</dbReference>
<feature type="domain" description="EGF-like" evidence="13">
    <location>
        <begin position="197"/>
        <end position="232"/>
    </location>
</feature>
<feature type="signal peptide" evidence="12">
    <location>
        <begin position="1"/>
        <end position="31"/>
    </location>
</feature>
<dbReference type="FunFam" id="2.10.25.10:FF:000240">
    <property type="entry name" value="Vitamin K-dependent protein S"/>
    <property type="match status" value="1"/>
</dbReference>
<evidence type="ECO:0000256" key="8">
    <source>
        <dbReference type="ARBA" id="ARBA00022837"/>
    </source>
</evidence>
<comment type="similarity">
    <text evidence="2">Belongs to the fibulin family.</text>
</comment>
<reference evidence="14" key="2">
    <citation type="submission" date="2025-09" db="UniProtKB">
        <authorList>
            <consortium name="Ensembl"/>
        </authorList>
    </citation>
    <scope>IDENTIFICATION</scope>
</reference>
<dbReference type="InterPro" id="IPR000742">
    <property type="entry name" value="EGF"/>
</dbReference>
<keyword evidence="10" id="KW-0325">Glycoprotein</keyword>
<keyword evidence="7" id="KW-0677">Repeat</keyword>
<keyword evidence="5 11" id="KW-0245">EGF-like domain</keyword>
<dbReference type="Pfam" id="PF07645">
    <property type="entry name" value="EGF_CA"/>
    <property type="match status" value="4"/>
</dbReference>
<keyword evidence="8" id="KW-0106">Calcium</keyword>
<dbReference type="InterPro" id="IPR055088">
    <property type="entry name" value="Fibulin_C"/>
</dbReference>
<dbReference type="PROSITE" id="PS01186">
    <property type="entry name" value="EGF_2"/>
    <property type="match status" value="3"/>
</dbReference>
<accession>A0A8C5PWP9</accession>
<reference evidence="14" key="1">
    <citation type="submission" date="2025-08" db="UniProtKB">
        <authorList>
            <consortium name="Ensembl"/>
        </authorList>
    </citation>
    <scope>IDENTIFICATION</scope>
</reference>
<proteinExistence type="inferred from homology"/>
<gene>
    <name evidence="14" type="primary">EFEMP1</name>
</gene>
<keyword evidence="15" id="KW-1185">Reference proteome</keyword>
<dbReference type="PROSITE" id="PS50026">
    <property type="entry name" value="EGF_3"/>
    <property type="match status" value="4"/>
</dbReference>
<evidence type="ECO:0000259" key="13">
    <source>
        <dbReference type="PROSITE" id="PS50026"/>
    </source>
</evidence>
<sequence>MTKKTLKIYILTKQRMWKFLFLASLIQKLSAQESDDTITFTQCTDGYEWDPLRQQCKDVNECEIVLDACKGGMKCVNHYGGYLCLPRTAQIVVNNGQDDHSSVSEPSGAQTNGLHLSYDEAVNPPEEQQPAVVQNSSPRMQCPSGYELNQQNMCQDIDECIAGSHNCRADQVCSNLRGSFSCSCPRGYQKRGEQCIDVDECALSSFCHHHCVNTLGSFYCQCNHGFQLTSNNYSCVDVDECNTSSPCAQECYNTIGSYFCRCNLGYELTRDRVNCEDIDECRTANYLCQYQCVNEPGRFSCVCPQGYQLVGTRSCQDIDECETDTHNCGEDSMCWNYFSGFRCYPRNPCQEPYTLTSENRCVCHATNPLCRDQPYSIVYNYMSIRSNRAVPSDIFQIQATMIYANTINTFRIKSGNENVDFYLRQTSGVSAMLVLVKPLTGPREHFVDLEMVTVNSMRNYRSSSILRLTVIVGPYPF</sequence>
<evidence type="ECO:0000256" key="4">
    <source>
        <dbReference type="ARBA" id="ARBA00022530"/>
    </source>
</evidence>
<evidence type="ECO:0000256" key="11">
    <source>
        <dbReference type="PROSITE-ProRule" id="PRU00076"/>
    </source>
</evidence>
<dbReference type="Ensembl" id="ENSLLET00000029826.1">
    <property type="protein sequence ID" value="ENSLLEP00000028711.1"/>
    <property type="gene ID" value="ENSLLEG00000018149.1"/>
</dbReference>
<dbReference type="InterPro" id="IPR026823">
    <property type="entry name" value="cEGF"/>
</dbReference>
<evidence type="ECO:0000256" key="7">
    <source>
        <dbReference type="ARBA" id="ARBA00022737"/>
    </source>
</evidence>
<dbReference type="GO" id="GO:0031012">
    <property type="term" value="C:extracellular matrix"/>
    <property type="evidence" value="ECO:0007669"/>
    <property type="project" value="UniProtKB-ARBA"/>
</dbReference>
<feature type="domain" description="EGF-like" evidence="13">
    <location>
        <begin position="156"/>
        <end position="196"/>
    </location>
</feature>
<dbReference type="InterPro" id="IPR052235">
    <property type="entry name" value="Nephronectin_domain"/>
</dbReference>
<dbReference type="PROSITE" id="PS01187">
    <property type="entry name" value="EGF_CA"/>
    <property type="match status" value="2"/>
</dbReference>
<evidence type="ECO:0000256" key="9">
    <source>
        <dbReference type="ARBA" id="ARBA00023157"/>
    </source>
</evidence>
<dbReference type="InterPro" id="IPR001881">
    <property type="entry name" value="EGF-like_Ca-bd_dom"/>
</dbReference>
<dbReference type="PANTHER" id="PTHR24050">
    <property type="entry name" value="PA14 DOMAIN-CONTAINING PROTEIN"/>
    <property type="match status" value="1"/>
</dbReference>
<dbReference type="Proteomes" id="UP000694569">
    <property type="component" value="Unplaced"/>
</dbReference>
<dbReference type="GeneTree" id="ENSGT00940000157837"/>
<dbReference type="InterPro" id="IPR018097">
    <property type="entry name" value="EGF_Ca-bd_CS"/>
</dbReference>
<dbReference type="CDD" id="cd00054">
    <property type="entry name" value="EGF_CA"/>
    <property type="match status" value="3"/>
</dbReference>
<feature type="chain" id="PRO_5034130026" evidence="12">
    <location>
        <begin position="32"/>
        <end position="477"/>
    </location>
</feature>
<keyword evidence="3" id="KW-0964">Secreted</keyword>
<evidence type="ECO:0000256" key="2">
    <source>
        <dbReference type="ARBA" id="ARBA00006127"/>
    </source>
</evidence>
<feature type="domain" description="EGF-like" evidence="13">
    <location>
        <begin position="237"/>
        <end position="276"/>
    </location>
</feature>
<evidence type="ECO:0000256" key="3">
    <source>
        <dbReference type="ARBA" id="ARBA00022525"/>
    </source>
</evidence>
<keyword evidence="9 11" id="KW-1015">Disulfide bond</keyword>
<evidence type="ECO:0000256" key="6">
    <source>
        <dbReference type="ARBA" id="ARBA00022729"/>
    </source>
</evidence>
<dbReference type="SUPFAM" id="SSF57184">
    <property type="entry name" value="Growth factor receptor domain"/>
    <property type="match status" value="2"/>
</dbReference>
<feature type="disulfide bond" evidence="11">
    <location>
        <begin position="241"/>
        <end position="251"/>
    </location>
</feature>
<dbReference type="SMART" id="SM00179">
    <property type="entry name" value="EGF_CA"/>
    <property type="match status" value="6"/>
</dbReference>
<evidence type="ECO:0000256" key="1">
    <source>
        <dbReference type="ARBA" id="ARBA00004498"/>
    </source>
</evidence>